<reference evidence="2" key="1">
    <citation type="submission" date="2020-11" db="EMBL/GenBank/DDBJ databases">
        <authorList>
            <person name="Tran Van P."/>
        </authorList>
    </citation>
    <scope>NUCLEOTIDE SEQUENCE</scope>
</reference>
<dbReference type="AlphaFoldDB" id="A0A7R8Z5X1"/>
<sequence>MDGKTAEETTVEMGGENNRKCSSERRMEEIKGVRWRERIQKVPEQSEHGHANCNAAHGQPSVHQGETFQIAELLCQHLTTPHKATQVARHRTKHGQSPCLEIQIQVVIPSTLYFSVKQWILNGVKFNFVKTNKEPAYLNK</sequence>
<feature type="compositionally biased region" description="Basic and acidic residues" evidence="1">
    <location>
        <begin position="17"/>
        <end position="27"/>
    </location>
</feature>
<dbReference type="EMBL" id="OA564652">
    <property type="protein sequence ID" value="CAD7195111.1"/>
    <property type="molecule type" value="Genomic_DNA"/>
</dbReference>
<evidence type="ECO:0000313" key="2">
    <source>
        <dbReference type="EMBL" id="CAD7195111.1"/>
    </source>
</evidence>
<name>A0A7R8Z5X1_TIMDO</name>
<accession>A0A7R8Z5X1</accession>
<evidence type="ECO:0000256" key="1">
    <source>
        <dbReference type="SAM" id="MobiDB-lite"/>
    </source>
</evidence>
<gene>
    <name evidence="2" type="ORF">TDIB3V08_LOCUS1516</name>
</gene>
<protein>
    <submittedName>
        <fullName evidence="2">Uncharacterized protein</fullName>
    </submittedName>
</protein>
<feature type="region of interest" description="Disordered" evidence="1">
    <location>
        <begin position="1"/>
        <end position="27"/>
    </location>
</feature>
<proteinExistence type="predicted"/>
<organism evidence="2">
    <name type="scientific">Timema douglasi</name>
    <name type="common">Walking stick</name>
    <dbReference type="NCBI Taxonomy" id="61478"/>
    <lineage>
        <taxon>Eukaryota</taxon>
        <taxon>Metazoa</taxon>
        <taxon>Ecdysozoa</taxon>
        <taxon>Arthropoda</taxon>
        <taxon>Hexapoda</taxon>
        <taxon>Insecta</taxon>
        <taxon>Pterygota</taxon>
        <taxon>Neoptera</taxon>
        <taxon>Polyneoptera</taxon>
        <taxon>Phasmatodea</taxon>
        <taxon>Timematodea</taxon>
        <taxon>Timematoidea</taxon>
        <taxon>Timematidae</taxon>
        <taxon>Timema</taxon>
    </lineage>
</organism>